<dbReference type="EMBL" id="OMOF01000268">
    <property type="protein sequence ID" value="SPF45835.1"/>
    <property type="molecule type" value="Genomic_DNA"/>
</dbReference>
<sequence length="726" mass="85167">MISFNTVYQFADGNDRIRIIHIAREDDLCAYVNIEGTLSMPTIEMIPVLEKEYDNNNIVEVLDPYFKIKSDDHLSEIEIRKRDEAWQIIEKYWESRKTNILSKKTRMQVFQEISEIERIPLMTVRRIFARFWQRGMTRNALLPDYSKSGGKGKEKNVKEKKMGRRRVYSEDDSEGIVVTDAVKKHFEIATNKYWRTSQKKSLRQVYRLMLADFYSITVRKNKEIEKIIRGSDSIPTFQQYYYWFKKNENVTLDIKSRYGEKEFELKLRPILGSSTLEAPGPGFRFQIDATMADIYIVSEIDRSQVIGRPTVYIIIDVFSRMITGVYVGLEFPSWNGAMMALDSMVADKVELCKKYNINIELEDWPCSYVPEAIIADRGEMEGYGVKNLINNLNITIENTSPYRGDYKGIVERFFRTINERIESFLPGAVMKDYRKRGDPDYRLEAKLTLKEITEIVLRSVLLHNIREIEKYPLTPEMIRDEVPPTPLDLWNWGIENKKGTLRKIDRNRFRMNILPRGKATISRGAVIFRNLHYGASELLDENLHKRLKLKSVDIVYDPKNMEHIYWLKEDGVNYITFNLLERSRDFQGMFLEDVVSANSKAAKLRQSARKSQLQQETELDQTIMRIAKESTKKTNNAIDSTASKAKRLQDIRPNRAEEKERNRKEEAFTPDVDQKDFQTPIISFPDVKPQIPLQNEPEAETSDFNSRMMEKIRLRKEKLKHDKNET</sequence>
<organism evidence="3 4">
    <name type="scientific">Candidatus Desulfosporosinus infrequens</name>
    <dbReference type="NCBI Taxonomy" id="2043169"/>
    <lineage>
        <taxon>Bacteria</taxon>
        <taxon>Bacillati</taxon>
        <taxon>Bacillota</taxon>
        <taxon>Clostridia</taxon>
        <taxon>Eubacteriales</taxon>
        <taxon>Desulfitobacteriaceae</taxon>
        <taxon>Desulfosporosinus</taxon>
    </lineage>
</organism>
<dbReference type="SUPFAM" id="SSF53098">
    <property type="entry name" value="Ribonuclease H-like"/>
    <property type="match status" value="1"/>
</dbReference>
<proteinExistence type="predicted"/>
<evidence type="ECO:0000256" key="1">
    <source>
        <dbReference type="SAM" id="MobiDB-lite"/>
    </source>
</evidence>
<accession>A0A2U3L1M6</accession>
<protein>
    <submittedName>
        <fullName evidence="3">Integrase catalytic region</fullName>
    </submittedName>
</protein>
<feature type="domain" description="Integrase catalytic" evidence="2">
    <location>
        <begin position="277"/>
        <end position="483"/>
    </location>
</feature>
<feature type="region of interest" description="Disordered" evidence="1">
    <location>
        <begin position="650"/>
        <end position="707"/>
    </location>
</feature>
<feature type="region of interest" description="Disordered" evidence="1">
    <location>
        <begin position="145"/>
        <end position="166"/>
    </location>
</feature>
<dbReference type="AlphaFoldDB" id="A0A2U3L1M6"/>
<evidence type="ECO:0000313" key="3">
    <source>
        <dbReference type="EMBL" id="SPF45835.1"/>
    </source>
</evidence>
<dbReference type="InterPro" id="IPR012337">
    <property type="entry name" value="RNaseH-like_sf"/>
</dbReference>
<evidence type="ECO:0000313" key="4">
    <source>
        <dbReference type="Proteomes" id="UP000238916"/>
    </source>
</evidence>
<dbReference type="InterPro" id="IPR001584">
    <property type="entry name" value="Integrase_cat-core"/>
</dbReference>
<evidence type="ECO:0000259" key="2">
    <source>
        <dbReference type="PROSITE" id="PS50994"/>
    </source>
</evidence>
<feature type="compositionally biased region" description="Basic and acidic residues" evidence="1">
    <location>
        <begin position="650"/>
        <end position="676"/>
    </location>
</feature>
<name>A0A2U3L1M6_9FIRM</name>
<dbReference type="PROSITE" id="PS50994">
    <property type="entry name" value="INTEGRASE"/>
    <property type="match status" value="1"/>
</dbReference>
<dbReference type="OrthoDB" id="501284at2"/>
<feature type="compositionally biased region" description="Basic and acidic residues" evidence="1">
    <location>
        <begin position="151"/>
        <end position="160"/>
    </location>
</feature>
<dbReference type="InterPro" id="IPR015378">
    <property type="entry name" value="Transposase-like_Mu_C"/>
</dbReference>
<dbReference type="GO" id="GO:0015074">
    <property type="term" value="P:DNA integration"/>
    <property type="evidence" value="ECO:0007669"/>
    <property type="project" value="InterPro"/>
</dbReference>
<gene>
    <name evidence="3" type="ORF">SBF1_340028</name>
</gene>
<dbReference type="GO" id="GO:0003676">
    <property type="term" value="F:nucleic acid binding"/>
    <property type="evidence" value="ECO:0007669"/>
    <property type="project" value="InterPro"/>
</dbReference>
<reference evidence="4" key="1">
    <citation type="submission" date="2018-02" db="EMBL/GenBank/DDBJ databases">
        <authorList>
            <person name="Hausmann B."/>
        </authorList>
    </citation>
    <scope>NUCLEOTIDE SEQUENCE [LARGE SCALE GENOMIC DNA]</scope>
    <source>
        <strain evidence="4">Peat soil MAG SbF1</strain>
    </source>
</reference>
<dbReference type="Pfam" id="PF09299">
    <property type="entry name" value="Mu-transpos_C"/>
    <property type="match status" value="1"/>
</dbReference>
<dbReference type="Gene3D" id="3.30.420.10">
    <property type="entry name" value="Ribonuclease H-like superfamily/Ribonuclease H"/>
    <property type="match status" value="1"/>
</dbReference>
<dbReference type="Proteomes" id="UP000238916">
    <property type="component" value="Unassembled WGS sequence"/>
</dbReference>
<dbReference type="InterPro" id="IPR036397">
    <property type="entry name" value="RNaseH_sf"/>
</dbReference>